<evidence type="ECO:0000313" key="3">
    <source>
        <dbReference type="Proteomes" id="UP001142317"/>
    </source>
</evidence>
<reference evidence="2" key="1">
    <citation type="journal article" date="2014" name="Int. J. Syst. Evol. Microbiol.">
        <title>Complete genome sequence of Corynebacterium casei LMG S-19264T (=DSM 44701T), isolated from a smear-ripened cheese.</title>
        <authorList>
            <consortium name="US DOE Joint Genome Institute (JGI-PGF)"/>
            <person name="Walter F."/>
            <person name="Albersmeier A."/>
            <person name="Kalinowski J."/>
            <person name="Ruckert C."/>
        </authorList>
    </citation>
    <scope>NUCLEOTIDE SEQUENCE</scope>
    <source>
        <strain evidence="2">VKM Ac-1447</strain>
    </source>
</reference>
<dbReference type="EMBL" id="BSEO01000001">
    <property type="protein sequence ID" value="GLJ79021.1"/>
    <property type="molecule type" value="Genomic_DNA"/>
</dbReference>
<organism evidence="2 3">
    <name type="scientific">Microbacterium imperiale</name>
    <dbReference type="NCBI Taxonomy" id="33884"/>
    <lineage>
        <taxon>Bacteria</taxon>
        <taxon>Bacillati</taxon>
        <taxon>Actinomycetota</taxon>
        <taxon>Actinomycetes</taxon>
        <taxon>Micrococcales</taxon>
        <taxon>Microbacteriaceae</taxon>
        <taxon>Microbacterium</taxon>
    </lineage>
</organism>
<dbReference type="RefSeq" id="WP_210004814.1">
    <property type="nucleotide sequence ID" value="NZ_BSEO01000001.1"/>
</dbReference>
<comment type="caution">
    <text evidence="2">The sequence shown here is derived from an EMBL/GenBank/DDBJ whole genome shotgun (WGS) entry which is preliminary data.</text>
</comment>
<reference evidence="2" key="2">
    <citation type="submission" date="2023-01" db="EMBL/GenBank/DDBJ databases">
        <authorList>
            <person name="Sun Q."/>
            <person name="Evtushenko L."/>
        </authorList>
    </citation>
    <scope>NUCLEOTIDE SEQUENCE</scope>
    <source>
        <strain evidence="2">VKM Ac-1447</strain>
    </source>
</reference>
<feature type="region of interest" description="Disordered" evidence="1">
    <location>
        <begin position="79"/>
        <end position="99"/>
    </location>
</feature>
<keyword evidence="3" id="KW-1185">Reference proteome</keyword>
<protein>
    <submittedName>
        <fullName evidence="2">Uncharacterized protein</fullName>
    </submittedName>
</protein>
<evidence type="ECO:0000256" key="1">
    <source>
        <dbReference type="SAM" id="MobiDB-lite"/>
    </source>
</evidence>
<sequence length="99" mass="10495">MTRGKPQNASASGTALATTISVSTVLPTARREGVVVLGVGGQTLELPSSEAFDLQRRILSATIAVQRAGVQVEATRKAKEQRELRRAASVDEALRKHDG</sequence>
<proteinExistence type="predicted"/>
<evidence type="ECO:0000313" key="2">
    <source>
        <dbReference type="EMBL" id="GLJ79021.1"/>
    </source>
</evidence>
<name>A0A9W6M2J5_9MICO</name>
<gene>
    <name evidence="2" type="ORF">GCM10017586_07030</name>
</gene>
<accession>A0A9W6M2J5</accession>
<dbReference type="Proteomes" id="UP001142317">
    <property type="component" value="Unassembled WGS sequence"/>
</dbReference>
<dbReference type="AlphaFoldDB" id="A0A9W6M2J5"/>